<dbReference type="AlphaFoldDB" id="A0AA90ZR11"/>
<comment type="caution">
    <text evidence="1">The sequence shown here is derived from an EMBL/GenBank/DDBJ whole genome shotgun (WGS) entry which is preliminary data.</text>
</comment>
<name>A0AA90ZR11_9BACT</name>
<dbReference type="EMBL" id="VZCC01000003">
    <property type="protein sequence ID" value="MQN82425.1"/>
    <property type="molecule type" value="Genomic_DNA"/>
</dbReference>
<evidence type="ECO:0000313" key="2">
    <source>
        <dbReference type="Proteomes" id="UP000421408"/>
    </source>
</evidence>
<evidence type="ECO:0000313" key="1">
    <source>
        <dbReference type="EMBL" id="MQN82425.1"/>
    </source>
</evidence>
<protein>
    <submittedName>
        <fullName evidence="1">DUF4840 domain-containing protein</fullName>
    </submittedName>
</protein>
<gene>
    <name evidence="1" type="ORF">F7D74_00125</name>
</gene>
<organism evidence="1 2">
    <name type="scientific">Segatella copri</name>
    <dbReference type="NCBI Taxonomy" id="165179"/>
    <lineage>
        <taxon>Bacteria</taxon>
        <taxon>Pseudomonadati</taxon>
        <taxon>Bacteroidota</taxon>
        <taxon>Bacteroidia</taxon>
        <taxon>Bacteroidales</taxon>
        <taxon>Prevotellaceae</taxon>
        <taxon>Segatella</taxon>
    </lineage>
</organism>
<dbReference type="RefSeq" id="WP_153117825.1">
    <property type="nucleotide sequence ID" value="NZ_VZCC01000003.1"/>
</dbReference>
<dbReference type="Proteomes" id="UP000421408">
    <property type="component" value="Unassembled WGS sequence"/>
</dbReference>
<reference evidence="2" key="1">
    <citation type="submission" date="2019-09" db="EMBL/GenBank/DDBJ databases">
        <title>Distinct polysaccharide growth profiles of human intestinal Prevotella copri isolates.</title>
        <authorList>
            <person name="Fehlner-Peach H."/>
            <person name="Magnabosco C."/>
            <person name="Raghavan V."/>
            <person name="Scher J.U."/>
            <person name="Tett A."/>
            <person name="Cox L.M."/>
            <person name="Gottsegen C."/>
            <person name="Watters A."/>
            <person name="Wiltshire- Gordon J.D."/>
            <person name="Segata N."/>
            <person name="Bonneau R."/>
            <person name="Littman D.R."/>
        </authorList>
    </citation>
    <scope>NUCLEOTIDE SEQUENCE [LARGE SCALE GENOMIC DNA]</scope>
    <source>
        <strain evidence="2">iAA108</strain>
    </source>
</reference>
<sequence length="229" mass="25868">MKKISMVIVAISAMISLSGCHEDPTYVDSYFQRQSVIEELSNELKGQYSSIFIPVIYNASQEQMDYKSLWKGEVTENGQPIIHYTFGGYENRTVTLQQVPISWISFVIKDTKLAEAVKLLPDYDISIPYSFASSDEEIGEASKMGKIIYSDSKVPMTLNYGGKQHLVLFNFKCPSQFVFDADKRPISPGRIQLELESIIVDNVIVQEIDDYSGEEFFLSILGKTDPISK</sequence>
<accession>A0AA90ZR11</accession>
<proteinExistence type="predicted"/>
<dbReference type="PROSITE" id="PS51257">
    <property type="entry name" value="PROKAR_LIPOPROTEIN"/>
    <property type="match status" value="1"/>
</dbReference>